<evidence type="ECO:0000256" key="1">
    <source>
        <dbReference type="SAM" id="MobiDB-lite"/>
    </source>
</evidence>
<feature type="compositionally biased region" description="Gly residues" evidence="1">
    <location>
        <begin position="418"/>
        <end position="427"/>
    </location>
</feature>
<feature type="region of interest" description="Disordered" evidence="1">
    <location>
        <begin position="46"/>
        <end position="84"/>
    </location>
</feature>
<comment type="caution">
    <text evidence="2">The sequence shown here is derived from an EMBL/GenBank/DDBJ whole genome shotgun (WGS) entry which is preliminary data.</text>
</comment>
<evidence type="ECO:0000313" key="3">
    <source>
        <dbReference type="Proteomes" id="UP000011648"/>
    </source>
</evidence>
<protein>
    <recommendedName>
        <fullName evidence="4">Right handed beta helix domain-containing protein</fullName>
    </recommendedName>
</protein>
<reference evidence="2 3" key="1">
    <citation type="journal article" date="2014" name="PLoS Genet.">
        <title>Phylogenetically driven sequencing of extremely halophilic archaea reveals strategies for static and dynamic osmo-response.</title>
        <authorList>
            <person name="Becker E.A."/>
            <person name="Seitzer P.M."/>
            <person name="Tritt A."/>
            <person name="Larsen D."/>
            <person name="Krusor M."/>
            <person name="Yao A.I."/>
            <person name="Wu D."/>
            <person name="Madern D."/>
            <person name="Eisen J.A."/>
            <person name="Darling A.E."/>
            <person name="Facciotti M.T."/>
        </authorList>
    </citation>
    <scope>NUCLEOTIDE SEQUENCE [LARGE SCALE GENOMIC DNA]</scope>
    <source>
        <strain evidence="2 3">DSM 12281</strain>
    </source>
</reference>
<evidence type="ECO:0008006" key="4">
    <source>
        <dbReference type="Google" id="ProtNLM"/>
    </source>
</evidence>
<gene>
    <name evidence="2" type="ORF">C484_01460</name>
</gene>
<dbReference type="PATRIC" id="fig|1230458.4.peg.280"/>
<name>M0AC52_9EURY</name>
<dbReference type="EMBL" id="AOIL01000009">
    <property type="protein sequence ID" value="ELY96340.1"/>
    <property type="molecule type" value="Genomic_DNA"/>
</dbReference>
<feature type="compositionally biased region" description="Polar residues" evidence="1">
    <location>
        <begin position="70"/>
        <end position="82"/>
    </location>
</feature>
<proteinExistence type="predicted"/>
<evidence type="ECO:0000313" key="2">
    <source>
        <dbReference type="EMBL" id="ELY96340.1"/>
    </source>
</evidence>
<dbReference type="Proteomes" id="UP000011648">
    <property type="component" value="Unassembled WGS sequence"/>
</dbReference>
<dbReference type="OrthoDB" id="271979at2157"/>
<dbReference type="RefSeq" id="WP_006824200.1">
    <property type="nucleotide sequence ID" value="NZ_AOIL01000009.1"/>
</dbReference>
<sequence>MASEDRHPEKSARSTVSRRGYLRLGAVATVGVGTLTAVDEYTDTGSAGAVSTADPSPADSEIGGGAAYSTDVTENDATTTVGTGSGLKTALQNASAGDVVWVDSGATIDMTGESNIEIPSGVTLASGRGIDGSQGALLHVDSGMNGESLFRCSYETGVRVTGIQLRGPFPGGYFDPPEDPDEPGYTEKESAGIFVYNTESSRTVEIDNCHLWGWTSGAVRLGANANGGTSCPTGTHVHHCSIHTNAMEHLGYGVDLLNGDQHLIEYCYFDLNRHCIDGFGNPENGYEARYNIVDDRTVSHAFDMHNWATNRGDRNVAGSTISIHHNTFRYANEVEGEPDEYRDGGPQEYIKIREAPDDRCDIDNNWFQHKEKPPAGTTGGDQYAYTQTGVSSWTNMYESNNAFGPEEPAADIGAPRTGNGGGGGGGTPDFEYNDDVTAVNAPVDSHNERSGLQLSVTNNFDSKLNITDVTIEPANAAIGELSDHSMEEGMWQSELYVDADIQDSAADINNGLSLPGSIDLRNDGHDDSDRRWAVFSPGSTGELNLYQFENDGSPVDMVGETVALTIDYYLDDGNSTTGSKTLSLSP</sequence>
<keyword evidence="3" id="KW-1185">Reference proteome</keyword>
<dbReference type="AlphaFoldDB" id="M0AC52"/>
<organism evidence="2 3">
    <name type="scientific">Natrialba taiwanensis DSM 12281</name>
    <dbReference type="NCBI Taxonomy" id="1230458"/>
    <lineage>
        <taxon>Archaea</taxon>
        <taxon>Methanobacteriati</taxon>
        <taxon>Methanobacteriota</taxon>
        <taxon>Stenosarchaea group</taxon>
        <taxon>Halobacteria</taxon>
        <taxon>Halobacteriales</taxon>
        <taxon>Natrialbaceae</taxon>
        <taxon>Natrialba</taxon>
    </lineage>
</organism>
<accession>M0AC52</accession>
<feature type="region of interest" description="Disordered" evidence="1">
    <location>
        <begin position="409"/>
        <end position="429"/>
    </location>
</feature>
<dbReference type="SUPFAM" id="SSF51126">
    <property type="entry name" value="Pectin lyase-like"/>
    <property type="match status" value="1"/>
</dbReference>
<dbReference type="InterPro" id="IPR011050">
    <property type="entry name" value="Pectin_lyase_fold/virulence"/>
</dbReference>